<reference evidence="6" key="1">
    <citation type="submission" date="2021-01" db="EMBL/GenBank/DDBJ databases">
        <title>Whole genome shotgun sequence of Sinosporangium siamense NBRC 109515.</title>
        <authorList>
            <person name="Komaki H."/>
            <person name="Tamura T."/>
        </authorList>
    </citation>
    <scope>NUCLEOTIDE SEQUENCE</scope>
    <source>
        <strain evidence="6">NBRC 109515</strain>
    </source>
</reference>
<keyword evidence="2" id="KW-0378">Hydrolase</keyword>
<keyword evidence="7" id="KW-1185">Reference proteome</keyword>
<dbReference type="Pfam" id="PF00561">
    <property type="entry name" value="Abhydrolase_1"/>
    <property type="match status" value="1"/>
</dbReference>
<gene>
    <name evidence="6" type="ORF">Ssi02_50820</name>
</gene>
<evidence type="ECO:0000256" key="1">
    <source>
        <dbReference type="ARBA" id="ARBA00010088"/>
    </source>
</evidence>
<dbReference type="Proteomes" id="UP000606172">
    <property type="component" value="Unassembled WGS sequence"/>
</dbReference>
<feature type="chain" id="PRO_5037550488" evidence="4">
    <location>
        <begin position="30"/>
        <end position="518"/>
    </location>
</feature>
<name>A0A919RJ77_9ACTN</name>
<dbReference type="RefSeq" id="WP_204029744.1">
    <property type="nucleotide sequence ID" value="NZ_BOOW01000031.1"/>
</dbReference>
<dbReference type="SUPFAM" id="SSF53474">
    <property type="entry name" value="alpha/beta-Hydrolases"/>
    <property type="match status" value="1"/>
</dbReference>
<evidence type="ECO:0000313" key="6">
    <source>
        <dbReference type="EMBL" id="GII94851.1"/>
    </source>
</evidence>
<evidence type="ECO:0000313" key="7">
    <source>
        <dbReference type="Proteomes" id="UP000606172"/>
    </source>
</evidence>
<comment type="caution">
    <text evidence="6">The sequence shown here is derived from an EMBL/GenBank/DDBJ whole genome shotgun (WGS) entry which is preliminary data.</text>
</comment>
<keyword evidence="4" id="KW-0732">Signal</keyword>
<feature type="region of interest" description="Disordered" evidence="3">
    <location>
        <begin position="495"/>
        <end position="518"/>
    </location>
</feature>
<dbReference type="InterPro" id="IPR029058">
    <property type="entry name" value="AB_hydrolase_fold"/>
</dbReference>
<comment type="similarity">
    <text evidence="1">Belongs to the peptidase S33 family.</text>
</comment>
<dbReference type="PANTHER" id="PTHR43248:SF25">
    <property type="entry name" value="AB HYDROLASE-1 DOMAIN-CONTAINING PROTEIN-RELATED"/>
    <property type="match status" value="1"/>
</dbReference>
<proteinExistence type="inferred from homology"/>
<protein>
    <submittedName>
        <fullName evidence="6">Peptidase</fullName>
    </submittedName>
</protein>
<sequence>MRKLTGLSLAAIGGLVASLLQLPPAVAQAPEAEARSITWAPCAEDPAVDCGTLTLPIDWENPTGPTFELAVARRKATNPSTRIGSLVFQLGGPGEPGVVGTIYNWYSFSGDLTSRFDIVGFDPRGVGRSSPIVCSTDVLFRDPGFLMESQADFDAALAYNKERRDDCRAKTGPIYDHVDTLSVARDLEALRAALGDDKLTYYGASYGTLIAQMYAERYPRKVRALMLDANIDHSLDTRRMTGESAWAVEDSFNAFVAWCDKSAECALNGKDVRAVWRDLLAKAERGELTRPGDPTSRISKLELIYEVWGAGYGPTWARLATTLAAYADGTGTPASALMSLKTSADTLPYPMEIFCQDYRLPIRDYRHYAGLMRRSESIAPNVKFNPLGFGTTVSCLGYPPVKYPQRPVRVNGTPPLLLTSTLHDPATPLIWSESVARQIGSEARLVTYEGAGHGGYTRGPCMRDAADRYFISLTAPRNGTRCADTAADTARVAKTQVASPRRMPAGPLPGLPGVTFRS</sequence>
<dbReference type="Gene3D" id="3.40.50.1820">
    <property type="entry name" value="alpha/beta hydrolase"/>
    <property type="match status" value="1"/>
</dbReference>
<evidence type="ECO:0000259" key="5">
    <source>
        <dbReference type="Pfam" id="PF00561"/>
    </source>
</evidence>
<evidence type="ECO:0000256" key="2">
    <source>
        <dbReference type="ARBA" id="ARBA00022801"/>
    </source>
</evidence>
<accession>A0A919RJ77</accession>
<evidence type="ECO:0000256" key="4">
    <source>
        <dbReference type="SAM" id="SignalP"/>
    </source>
</evidence>
<dbReference type="InterPro" id="IPR051601">
    <property type="entry name" value="Serine_prot/Carboxylest_S33"/>
</dbReference>
<dbReference type="InterPro" id="IPR000073">
    <property type="entry name" value="AB_hydrolase_1"/>
</dbReference>
<evidence type="ECO:0000256" key="3">
    <source>
        <dbReference type="SAM" id="MobiDB-lite"/>
    </source>
</evidence>
<dbReference type="GO" id="GO:0016787">
    <property type="term" value="F:hydrolase activity"/>
    <property type="evidence" value="ECO:0007669"/>
    <property type="project" value="UniProtKB-KW"/>
</dbReference>
<feature type="signal peptide" evidence="4">
    <location>
        <begin position="1"/>
        <end position="29"/>
    </location>
</feature>
<dbReference type="AlphaFoldDB" id="A0A919RJ77"/>
<dbReference type="PANTHER" id="PTHR43248">
    <property type="entry name" value="2-SUCCINYL-6-HYDROXY-2,4-CYCLOHEXADIENE-1-CARBOXYLATE SYNTHASE"/>
    <property type="match status" value="1"/>
</dbReference>
<organism evidence="6 7">
    <name type="scientific">Sinosporangium siamense</name>
    <dbReference type="NCBI Taxonomy" id="1367973"/>
    <lineage>
        <taxon>Bacteria</taxon>
        <taxon>Bacillati</taxon>
        <taxon>Actinomycetota</taxon>
        <taxon>Actinomycetes</taxon>
        <taxon>Streptosporangiales</taxon>
        <taxon>Streptosporangiaceae</taxon>
        <taxon>Sinosporangium</taxon>
    </lineage>
</organism>
<dbReference type="EMBL" id="BOOW01000031">
    <property type="protein sequence ID" value="GII94851.1"/>
    <property type="molecule type" value="Genomic_DNA"/>
</dbReference>
<feature type="domain" description="AB hydrolase-1" evidence="5">
    <location>
        <begin position="96"/>
        <end position="455"/>
    </location>
</feature>